<sequence>MSDVTTTGFLLLVLAALLVGFAKTAIGGAASISVAIFAAVLPAKESTGALLPLLMVGDVLALRAYRRHADWGVLLRLFPSVAVGVLAGALFVSAVDDTVMRRTIGAVLIALVGVHLWQRRRGAHAVPTGWARHGAGLAFGVLAGFTTMVANAGGAVMSLYLLTMGFAMLGFLGTSAWFFAVVNAFKVPFSVALGLITGPVLLLCAALSPAVVAGGWLGRRVIQRIDQARFQQIVLVVTVLSGLNLLR</sequence>
<evidence type="ECO:0000256" key="8">
    <source>
        <dbReference type="RuleBase" id="RU363041"/>
    </source>
</evidence>
<name>A0A2S6IVV9_9ACTN</name>
<feature type="transmembrane region" description="Helical" evidence="8">
    <location>
        <begin position="48"/>
        <end position="66"/>
    </location>
</feature>
<dbReference type="OrthoDB" id="9801058at2"/>
<reference evidence="9 10" key="1">
    <citation type="submission" date="2018-02" db="EMBL/GenBank/DDBJ databases">
        <title>Genomic Encyclopedia of Archaeal and Bacterial Type Strains, Phase II (KMG-II): from individual species to whole genera.</title>
        <authorList>
            <person name="Goeker M."/>
        </authorList>
    </citation>
    <scope>NUCLEOTIDE SEQUENCE [LARGE SCALE GENOMIC DNA]</scope>
    <source>
        <strain evidence="9 10">DSM 22857</strain>
    </source>
</reference>
<keyword evidence="6 8" id="KW-1133">Transmembrane helix</keyword>
<keyword evidence="3" id="KW-0813">Transport</keyword>
<comment type="caution">
    <text evidence="9">The sequence shown here is derived from an EMBL/GenBank/DDBJ whole genome shotgun (WGS) entry which is preliminary data.</text>
</comment>
<feature type="transmembrane region" description="Helical" evidence="8">
    <location>
        <begin position="99"/>
        <end position="117"/>
    </location>
</feature>
<evidence type="ECO:0000256" key="6">
    <source>
        <dbReference type="ARBA" id="ARBA00022989"/>
    </source>
</evidence>
<keyword evidence="5 8" id="KW-0812">Transmembrane</keyword>
<dbReference type="InterPro" id="IPR002781">
    <property type="entry name" value="TM_pro_TauE-like"/>
</dbReference>
<evidence type="ECO:0000256" key="3">
    <source>
        <dbReference type="ARBA" id="ARBA00022448"/>
    </source>
</evidence>
<evidence type="ECO:0000313" key="9">
    <source>
        <dbReference type="EMBL" id="PPK98204.1"/>
    </source>
</evidence>
<keyword evidence="7 8" id="KW-0472">Membrane</keyword>
<dbReference type="InterPro" id="IPR052017">
    <property type="entry name" value="TSUP"/>
</dbReference>
<feature type="transmembrane region" description="Helical" evidence="8">
    <location>
        <begin position="192"/>
        <end position="217"/>
    </location>
</feature>
<comment type="similarity">
    <text evidence="2 8">Belongs to the 4-toluene sulfonate uptake permease (TSUP) (TC 2.A.102) family.</text>
</comment>
<evidence type="ECO:0000256" key="7">
    <source>
        <dbReference type="ARBA" id="ARBA00023136"/>
    </source>
</evidence>
<proteinExistence type="inferred from homology"/>
<dbReference type="PANTHER" id="PTHR30269:SF23">
    <property type="entry name" value="MEMBRANE TRANSPORTER PROTEIN YDHB-RELATED"/>
    <property type="match status" value="1"/>
</dbReference>
<dbReference type="Proteomes" id="UP000239485">
    <property type="component" value="Unassembled WGS sequence"/>
</dbReference>
<dbReference type="AlphaFoldDB" id="A0A2S6IVV9"/>
<dbReference type="RefSeq" id="WP_104431613.1">
    <property type="nucleotide sequence ID" value="NZ_PTJD01000002.1"/>
</dbReference>
<dbReference type="Pfam" id="PF01925">
    <property type="entry name" value="TauE"/>
    <property type="match status" value="1"/>
</dbReference>
<accession>A0A2S6IVV9</accession>
<dbReference type="EMBL" id="PTJD01000002">
    <property type="protein sequence ID" value="PPK98204.1"/>
    <property type="molecule type" value="Genomic_DNA"/>
</dbReference>
<feature type="transmembrane region" description="Helical" evidence="8">
    <location>
        <begin position="229"/>
        <end position="246"/>
    </location>
</feature>
<comment type="subcellular location">
    <subcellularLocation>
        <location evidence="1 8">Cell membrane</location>
        <topology evidence="1 8">Multi-pass membrane protein</topology>
    </subcellularLocation>
</comment>
<organism evidence="9 10">
    <name type="scientific">Kineococcus xinjiangensis</name>
    <dbReference type="NCBI Taxonomy" id="512762"/>
    <lineage>
        <taxon>Bacteria</taxon>
        <taxon>Bacillati</taxon>
        <taxon>Actinomycetota</taxon>
        <taxon>Actinomycetes</taxon>
        <taxon>Kineosporiales</taxon>
        <taxon>Kineosporiaceae</taxon>
        <taxon>Kineococcus</taxon>
    </lineage>
</organism>
<keyword evidence="4 8" id="KW-1003">Cell membrane</keyword>
<dbReference type="GO" id="GO:0005886">
    <property type="term" value="C:plasma membrane"/>
    <property type="evidence" value="ECO:0007669"/>
    <property type="project" value="UniProtKB-SubCell"/>
</dbReference>
<feature type="transmembrane region" description="Helical" evidence="8">
    <location>
        <begin position="166"/>
        <end position="185"/>
    </location>
</feature>
<dbReference type="PANTHER" id="PTHR30269">
    <property type="entry name" value="TRANSMEMBRANE PROTEIN YFCA"/>
    <property type="match status" value="1"/>
</dbReference>
<evidence type="ECO:0000256" key="1">
    <source>
        <dbReference type="ARBA" id="ARBA00004651"/>
    </source>
</evidence>
<evidence type="ECO:0000256" key="5">
    <source>
        <dbReference type="ARBA" id="ARBA00022692"/>
    </source>
</evidence>
<evidence type="ECO:0000256" key="4">
    <source>
        <dbReference type="ARBA" id="ARBA00022475"/>
    </source>
</evidence>
<gene>
    <name evidence="9" type="ORF">CLV92_102357</name>
</gene>
<evidence type="ECO:0000256" key="2">
    <source>
        <dbReference type="ARBA" id="ARBA00009142"/>
    </source>
</evidence>
<evidence type="ECO:0000313" key="10">
    <source>
        <dbReference type="Proteomes" id="UP000239485"/>
    </source>
</evidence>
<feature type="transmembrane region" description="Helical" evidence="8">
    <location>
        <begin position="73"/>
        <end position="93"/>
    </location>
</feature>
<keyword evidence="10" id="KW-1185">Reference proteome</keyword>
<protein>
    <recommendedName>
        <fullName evidence="8">Probable membrane transporter protein</fullName>
    </recommendedName>
</protein>
<feature type="transmembrane region" description="Helical" evidence="8">
    <location>
        <begin position="137"/>
        <end position="160"/>
    </location>
</feature>